<protein>
    <recommendedName>
        <fullName evidence="1">HNH nuclease domain-containing protein</fullName>
    </recommendedName>
</protein>
<comment type="caution">
    <text evidence="2">The sequence shown here is derived from an EMBL/GenBank/DDBJ whole genome shotgun (WGS) entry which is preliminary data.</text>
</comment>
<name>A0A1B7X4M6_APHFL</name>
<dbReference type="Gene3D" id="1.10.30.50">
    <property type="match status" value="1"/>
</dbReference>
<dbReference type="InterPro" id="IPR003615">
    <property type="entry name" value="HNH_nuc"/>
</dbReference>
<dbReference type="Pfam" id="PF14279">
    <property type="entry name" value="HNH_5"/>
    <property type="match status" value="1"/>
</dbReference>
<proteinExistence type="predicted"/>
<dbReference type="SMART" id="SM00507">
    <property type="entry name" value="HNHc"/>
    <property type="match status" value="1"/>
</dbReference>
<dbReference type="InterPro" id="IPR052892">
    <property type="entry name" value="NA-targeting_endonuclease"/>
</dbReference>
<organism evidence="2 3">
    <name type="scientific">Aphanizomenon flos-aquae WA102</name>
    <dbReference type="NCBI Taxonomy" id="1710896"/>
    <lineage>
        <taxon>Bacteria</taxon>
        <taxon>Bacillati</taxon>
        <taxon>Cyanobacteriota</taxon>
        <taxon>Cyanophyceae</taxon>
        <taxon>Nostocales</taxon>
        <taxon>Aphanizomenonaceae</taxon>
        <taxon>Aphanizomenon</taxon>
    </lineage>
</organism>
<dbReference type="PANTHER" id="PTHR33877">
    <property type="entry name" value="SLL1193 PROTEIN"/>
    <property type="match status" value="1"/>
</dbReference>
<feature type="domain" description="HNH nuclease" evidence="1">
    <location>
        <begin position="4"/>
        <end position="57"/>
    </location>
</feature>
<dbReference type="AlphaFoldDB" id="A0A1B7X4M6"/>
<gene>
    <name evidence="2" type="ORF">AN484_07875</name>
</gene>
<evidence type="ECO:0000259" key="1">
    <source>
        <dbReference type="SMART" id="SM00507"/>
    </source>
</evidence>
<dbReference type="PANTHER" id="PTHR33877:SF2">
    <property type="entry name" value="OS07G0170200 PROTEIN"/>
    <property type="match status" value="1"/>
</dbReference>
<dbReference type="CDD" id="cd00085">
    <property type="entry name" value="HNHc"/>
    <property type="match status" value="1"/>
</dbReference>
<reference evidence="2 3" key="1">
    <citation type="submission" date="2015-09" db="EMBL/GenBank/DDBJ databases">
        <title>Aphanizomenon flos-aquae WA102.</title>
        <authorList>
            <person name="Driscoll C."/>
        </authorList>
    </citation>
    <scope>NUCLEOTIDE SEQUENCE [LARGE SCALE GENOMIC DNA]</scope>
    <source>
        <strain evidence="2">WA102</strain>
    </source>
</reference>
<dbReference type="Proteomes" id="UP000092093">
    <property type="component" value="Unassembled WGS sequence"/>
</dbReference>
<evidence type="ECO:0000313" key="2">
    <source>
        <dbReference type="EMBL" id="OBQ44315.1"/>
    </source>
</evidence>
<dbReference type="InterPro" id="IPR029471">
    <property type="entry name" value="HNH_5"/>
</dbReference>
<dbReference type="EMBL" id="LJOW01000026">
    <property type="protein sequence ID" value="OBQ44315.1"/>
    <property type="molecule type" value="Genomic_DNA"/>
</dbReference>
<evidence type="ECO:0000313" key="3">
    <source>
        <dbReference type="Proteomes" id="UP000092093"/>
    </source>
</evidence>
<accession>A0A1B7X4M6</accession>
<sequence>MPLSDRFVVLQRDNHQCVSCGKSPPTVTLEVDHIIPFSKGGNNDINNLQTLCFECNRGKGTRIMK</sequence>